<proteinExistence type="predicted"/>
<organism evidence="2 3">
    <name type="scientific">Plakobranchus ocellatus</name>
    <dbReference type="NCBI Taxonomy" id="259542"/>
    <lineage>
        <taxon>Eukaryota</taxon>
        <taxon>Metazoa</taxon>
        <taxon>Spiralia</taxon>
        <taxon>Lophotrochozoa</taxon>
        <taxon>Mollusca</taxon>
        <taxon>Gastropoda</taxon>
        <taxon>Heterobranchia</taxon>
        <taxon>Euthyneura</taxon>
        <taxon>Panpulmonata</taxon>
        <taxon>Sacoglossa</taxon>
        <taxon>Placobranchoidea</taxon>
        <taxon>Plakobranchidae</taxon>
        <taxon>Plakobranchus</taxon>
    </lineage>
</organism>
<sequence>MRATSHPICLFHAIGTSAPSCPPCYFFDGGNSAISHPFCHFPATGTSTPDVPSATSLMEETSLQEEPATPTFPFAWPKNHWLQPPPSGSDVTIWPLPSTTPSRHPAPMSKCF</sequence>
<dbReference type="EMBL" id="BLXT01005881">
    <property type="protein sequence ID" value="GFO27034.1"/>
    <property type="molecule type" value="Genomic_DNA"/>
</dbReference>
<dbReference type="AlphaFoldDB" id="A0AAV4C3C8"/>
<gene>
    <name evidence="2" type="ORF">PoB_005353900</name>
</gene>
<evidence type="ECO:0000313" key="3">
    <source>
        <dbReference type="Proteomes" id="UP000735302"/>
    </source>
</evidence>
<name>A0AAV4C3C8_9GAST</name>
<comment type="caution">
    <text evidence="2">The sequence shown here is derived from an EMBL/GenBank/DDBJ whole genome shotgun (WGS) entry which is preliminary data.</text>
</comment>
<protein>
    <submittedName>
        <fullName evidence="2">Uncharacterized protein</fullName>
    </submittedName>
</protein>
<evidence type="ECO:0000313" key="2">
    <source>
        <dbReference type="EMBL" id="GFO27034.1"/>
    </source>
</evidence>
<dbReference type="Proteomes" id="UP000735302">
    <property type="component" value="Unassembled WGS sequence"/>
</dbReference>
<accession>A0AAV4C3C8</accession>
<evidence type="ECO:0000256" key="1">
    <source>
        <dbReference type="SAM" id="MobiDB-lite"/>
    </source>
</evidence>
<reference evidence="2 3" key="1">
    <citation type="journal article" date="2021" name="Elife">
        <title>Chloroplast acquisition without the gene transfer in kleptoplastic sea slugs, Plakobranchus ocellatus.</title>
        <authorList>
            <person name="Maeda T."/>
            <person name="Takahashi S."/>
            <person name="Yoshida T."/>
            <person name="Shimamura S."/>
            <person name="Takaki Y."/>
            <person name="Nagai Y."/>
            <person name="Toyoda A."/>
            <person name="Suzuki Y."/>
            <person name="Arimoto A."/>
            <person name="Ishii H."/>
            <person name="Satoh N."/>
            <person name="Nishiyama T."/>
            <person name="Hasebe M."/>
            <person name="Maruyama T."/>
            <person name="Minagawa J."/>
            <person name="Obokata J."/>
            <person name="Shigenobu S."/>
        </authorList>
    </citation>
    <scope>NUCLEOTIDE SEQUENCE [LARGE SCALE GENOMIC DNA]</scope>
</reference>
<keyword evidence="3" id="KW-1185">Reference proteome</keyword>
<feature type="region of interest" description="Disordered" evidence="1">
    <location>
        <begin position="92"/>
        <end position="112"/>
    </location>
</feature>